<name>A0A7C1FHC4_9CHLR</name>
<dbReference type="PROSITE" id="PS00643">
    <property type="entry name" value="COMPLEX1_75K_3"/>
    <property type="match status" value="1"/>
</dbReference>
<dbReference type="InterPro" id="IPR054351">
    <property type="entry name" value="NADH_UbQ_OxRdtase_ferredoxin"/>
</dbReference>
<dbReference type="Pfam" id="PF22151">
    <property type="entry name" value="Fer4_NDSU1"/>
    <property type="match status" value="1"/>
</dbReference>
<proteinExistence type="inferred from homology"/>
<keyword evidence="8 14" id="KW-1278">Translocase</keyword>
<evidence type="ECO:0000256" key="14">
    <source>
        <dbReference type="RuleBase" id="RU003525"/>
    </source>
</evidence>
<evidence type="ECO:0000256" key="8">
    <source>
        <dbReference type="ARBA" id="ARBA00022967"/>
    </source>
</evidence>
<evidence type="ECO:0000256" key="9">
    <source>
        <dbReference type="ARBA" id="ARBA00023004"/>
    </source>
</evidence>
<dbReference type="PROSITE" id="PS51839">
    <property type="entry name" value="4FE4S_HC3"/>
    <property type="match status" value="1"/>
</dbReference>
<dbReference type="CDD" id="cd02775">
    <property type="entry name" value="MopB_CT"/>
    <property type="match status" value="1"/>
</dbReference>
<accession>A0A7C1FHC4</accession>
<keyword evidence="5 14" id="KW-0001">2Fe-2S</keyword>
<dbReference type="SUPFAM" id="SSF53706">
    <property type="entry name" value="Formate dehydrogenase/DMSO reductase, domains 1-3"/>
    <property type="match status" value="1"/>
</dbReference>
<dbReference type="InterPro" id="IPR019574">
    <property type="entry name" value="NADH_UbQ_OxRdtase_Gsu_4Fe4S-bd"/>
</dbReference>
<keyword evidence="11 14" id="KW-0520">NAD</keyword>
<evidence type="ECO:0000256" key="2">
    <source>
        <dbReference type="ARBA" id="ARBA00004370"/>
    </source>
</evidence>
<keyword evidence="7 14" id="KW-0479">Metal-binding</keyword>
<dbReference type="PROSITE" id="PS00642">
    <property type="entry name" value="COMPLEX1_75K_2"/>
    <property type="match status" value="1"/>
</dbReference>
<dbReference type="GO" id="GO:0051537">
    <property type="term" value="F:2 iron, 2 sulfur cluster binding"/>
    <property type="evidence" value="ECO:0007669"/>
    <property type="project" value="UniProtKB-UniRule"/>
</dbReference>
<dbReference type="Gene3D" id="3.10.20.740">
    <property type="match status" value="1"/>
</dbReference>
<keyword evidence="12" id="KW-0472">Membrane</keyword>
<dbReference type="PROSITE" id="PS51085">
    <property type="entry name" value="2FE2S_FER_2"/>
    <property type="match status" value="1"/>
</dbReference>
<dbReference type="GO" id="GO:0043546">
    <property type="term" value="F:molybdopterin cofactor binding"/>
    <property type="evidence" value="ECO:0007669"/>
    <property type="project" value="InterPro"/>
</dbReference>
<dbReference type="SUPFAM" id="SSF50692">
    <property type="entry name" value="ADC-like"/>
    <property type="match status" value="1"/>
</dbReference>
<evidence type="ECO:0000256" key="4">
    <source>
        <dbReference type="ARBA" id="ARBA00022485"/>
    </source>
</evidence>
<dbReference type="Gene3D" id="3.40.228.10">
    <property type="entry name" value="Dimethylsulfoxide Reductase, domain 2"/>
    <property type="match status" value="1"/>
</dbReference>
<dbReference type="Gene3D" id="2.20.25.90">
    <property type="entry name" value="ADC-like domains"/>
    <property type="match status" value="1"/>
</dbReference>
<dbReference type="Gene3D" id="3.30.70.20">
    <property type="match status" value="1"/>
</dbReference>
<dbReference type="EC" id="7.1.1.-" evidence="14"/>
<sequence length="850" mass="93245">MTELVTLTIDDRQVTVPKGTLVVDAAAQVGIEIPIFCSHPKLDPVACCRMCLVEISGPRGMTLQTACSVPVAQDMVVRTNTPQVKEVQEANLAFILLNHPLDCPICDKGGECPLQDQTMRFGPGLSQLVEPKRTKNKNYLISDTIVLDQERCILCWRCIRYLEEWEDKPQLALFERGGETLIDIQDGKPVDAKTSGNIIDICPVGALTNRVARFAFRPWEIERTPSICTQCSMGCNLRIDTRTHTLRRVIGRENMQVNDQWICDKGRFANAWVNHEQRLTTPLVRKNGELQPASWHEALSLVADRLQAIKQRHGADAIGAIGSAKLSNESNYLLQRFMRQLIGTNNIDHRDGGDVAALPVGMPALINVMKPQYGPDSKHDVIMLVGFDPSEEAPVLDLHLKRAVRRGKAKLIIVHPRRIELTRYDGPFLQANPGTEVTLLNGLLRSLTEAKNDQDSEAYQLVADVQTQEVEKFCGVAADELSKAAAALAGAQNPLILYGPMVARGEAGVQVRQALINLALYLGKPENLAYVGLEANSQGCRDVGLLPDRLPGHAELADPVASERLSQLWGCTLPTHPGKTYRQMLDAAGGEIKALYIMGANPASERPAWAENLDKLDFLVVQELFLTETAARADVVLPAVSWAEQDGTFTNLERRVQRAPKALSNPRSKAAPDWMILDHLATYFDAQWSHANAQAVTTEITQAAPIYTGLTWEALGDQGLQWSATDHPYTRVEMRYASALQPKLPQSNGSLRLVSGTVLYDGGDLFRLTKHMKNMAFAAEVRLNPVDGEKLGVAEGETVTVRNDHGALELTVKFDATVKPGVAWIPESLPGAPVGALLNGSTVANVFIAK</sequence>
<comment type="cofactor">
    <cofactor evidence="14">
        <name>[2Fe-2S] cluster</name>
        <dbReference type="ChEBI" id="CHEBI:190135"/>
    </cofactor>
    <text evidence="14">Binds 1 [2Fe-2S] cluster per subunit.</text>
</comment>
<evidence type="ECO:0000256" key="5">
    <source>
        <dbReference type="ARBA" id="ARBA00022714"/>
    </source>
</evidence>
<dbReference type="PANTHER" id="PTHR43105">
    <property type="entry name" value="RESPIRATORY NITRATE REDUCTASE"/>
    <property type="match status" value="1"/>
</dbReference>
<evidence type="ECO:0000256" key="13">
    <source>
        <dbReference type="ARBA" id="ARBA00047712"/>
    </source>
</evidence>
<evidence type="ECO:0000256" key="7">
    <source>
        <dbReference type="ARBA" id="ARBA00022723"/>
    </source>
</evidence>
<keyword evidence="10 14" id="KW-0411">Iron-sulfur</keyword>
<dbReference type="GO" id="GO:0046872">
    <property type="term" value="F:metal ion binding"/>
    <property type="evidence" value="ECO:0007669"/>
    <property type="project" value="UniProtKB-UniRule"/>
</dbReference>
<evidence type="ECO:0000256" key="12">
    <source>
        <dbReference type="ARBA" id="ARBA00023136"/>
    </source>
</evidence>
<dbReference type="Pfam" id="PF13510">
    <property type="entry name" value="Fer2_4"/>
    <property type="match status" value="1"/>
</dbReference>
<comment type="catalytic activity">
    <reaction evidence="13 14">
        <text>a quinone + NADH + 5 H(+)(in) = a quinol + NAD(+) + 4 H(+)(out)</text>
        <dbReference type="Rhea" id="RHEA:57888"/>
        <dbReference type="ChEBI" id="CHEBI:15378"/>
        <dbReference type="ChEBI" id="CHEBI:24646"/>
        <dbReference type="ChEBI" id="CHEBI:57540"/>
        <dbReference type="ChEBI" id="CHEBI:57945"/>
        <dbReference type="ChEBI" id="CHEBI:132124"/>
    </reaction>
</comment>
<dbReference type="InterPro" id="IPR009010">
    <property type="entry name" value="Asp_de-COase-like_dom_sf"/>
</dbReference>
<comment type="subcellular location">
    <subcellularLocation>
        <location evidence="2">Membrane</location>
    </subcellularLocation>
</comment>
<dbReference type="InterPro" id="IPR000283">
    <property type="entry name" value="NADH_UbQ_OxRdtase_75kDa_su_CS"/>
</dbReference>
<dbReference type="InterPro" id="IPR006657">
    <property type="entry name" value="MoPterin_dinucl-bd_dom"/>
</dbReference>
<feature type="domain" description="2Fe-2S ferredoxin-type" evidence="15">
    <location>
        <begin position="3"/>
        <end position="83"/>
    </location>
</feature>
<protein>
    <recommendedName>
        <fullName evidence="14">NADH-quinone oxidoreductase</fullName>
        <ecNumber evidence="14">7.1.1.-</ecNumber>
    </recommendedName>
</protein>
<dbReference type="GO" id="GO:0048038">
    <property type="term" value="F:quinone binding"/>
    <property type="evidence" value="ECO:0007669"/>
    <property type="project" value="UniProtKB-UniRule"/>
</dbReference>
<keyword evidence="6 14" id="KW-0874">Quinone</keyword>
<dbReference type="InterPro" id="IPR006963">
    <property type="entry name" value="Mopterin_OxRdtase_4Fe-4S_dom"/>
</dbReference>
<dbReference type="InterPro" id="IPR010228">
    <property type="entry name" value="NADH_UbQ_OxRdtase_Gsu"/>
</dbReference>
<reference evidence="18" key="1">
    <citation type="journal article" date="2020" name="mSystems">
        <title>Genome- and Community-Level Interaction Insights into Carbon Utilization and Element Cycling Functions of Hydrothermarchaeota in Hydrothermal Sediment.</title>
        <authorList>
            <person name="Zhou Z."/>
            <person name="Liu Y."/>
            <person name="Xu W."/>
            <person name="Pan J."/>
            <person name="Luo Z.H."/>
            <person name="Li M."/>
        </authorList>
    </citation>
    <scope>NUCLEOTIDE SEQUENCE [LARGE SCALE GENOMIC DNA]</scope>
    <source>
        <strain evidence="18">SpSt-289</strain>
    </source>
</reference>
<dbReference type="PROSITE" id="PS51669">
    <property type="entry name" value="4FE4S_MOW_BIS_MGD"/>
    <property type="match status" value="1"/>
</dbReference>
<evidence type="ECO:0000256" key="1">
    <source>
        <dbReference type="ARBA" id="ARBA00001966"/>
    </source>
</evidence>
<dbReference type="Gene3D" id="3.40.50.740">
    <property type="match status" value="1"/>
</dbReference>
<comment type="function">
    <text evidence="14">NDH-1 shuttles electrons from NADH, via FMN and iron-sulfur (Fe-S) centers, to quinones in the respiratory chain. Couples the redox reaction to proton translocation (for every two electrons transferred, four hydrogen ions are translocated across the cytoplasmic membrane), and thus conserves the redox energy in a proton gradient.</text>
</comment>
<keyword evidence="18" id="KW-0560">Oxidoreductase</keyword>
<organism evidence="18">
    <name type="scientific">Caldilinea aerophila</name>
    <dbReference type="NCBI Taxonomy" id="133453"/>
    <lineage>
        <taxon>Bacteria</taxon>
        <taxon>Bacillati</taxon>
        <taxon>Chloroflexota</taxon>
        <taxon>Caldilineae</taxon>
        <taxon>Caldilineales</taxon>
        <taxon>Caldilineaceae</taxon>
        <taxon>Caldilinea</taxon>
    </lineage>
</organism>
<comment type="similarity">
    <text evidence="3 14">Belongs to the complex I 75 kDa subunit family.</text>
</comment>
<keyword evidence="9 14" id="KW-0408">Iron</keyword>
<dbReference type="PROSITE" id="PS00641">
    <property type="entry name" value="COMPLEX1_75K_1"/>
    <property type="match status" value="1"/>
</dbReference>
<keyword evidence="4 14" id="KW-0004">4Fe-4S</keyword>
<dbReference type="InterPro" id="IPR050123">
    <property type="entry name" value="Prok_molybdopt-oxidoreductase"/>
</dbReference>
<dbReference type="InterPro" id="IPR006656">
    <property type="entry name" value="Mopterin_OxRdtase"/>
</dbReference>
<dbReference type="Pfam" id="PF22117">
    <property type="entry name" value="Fer4_Nqo3"/>
    <property type="match status" value="1"/>
</dbReference>
<dbReference type="Gene3D" id="2.40.40.20">
    <property type="match status" value="1"/>
</dbReference>
<dbReference type="GO" id="GO:0042773">
    <property type="term" value="P:ATP synthesis coupled electron transport"/>
    <property type="evidence" value="ECO:0007669"/>
    <property type="project" value="InterPro"/>
</dbReference>
<evidence type="ECO:0000256" key="3">
    <source>
        <dbReference type="ARBA" id="ARBA00005404"/>
    </source>
</evidence>
<evidence type="ECO:0000256" key="10">
    <source>
        <dbReference type="ARBA" id="ARBA00023014"/>
    </source>
</evidence>
<dbReference type="CDD" id="cd00207">
    <property type="entry name" value="fer2"/>
    <property type="match status" value="1"/>
</dbReference>
<evidence type="ECO:0000256" key="6">
    <source>
        <dbReference type="ARBA" id="ARBA00022719"/>
    </source>
</evidence>
<dbReference type="GO" id="GO:0051539">
    <property type="term" value="F:4 iron, 4 sulfur cluster binding"/>
    <property type="evidence" value="ECO:0007669"/>
    <property type="project" value="UniProtKB-KW"/>
</dbReference>
<dbReference type="SMART" id="SM00929">
    <property type="entry name" value="NADH-G_4Fe-4S_3"/>
    <property type="match status" value="1"/>
</dbReference>
<evidence type="ECO:0000259" key="16">
    <source>
        <dbReference type="PROSITE" id="PS51669"/>
    </source>
</evidence>
<feature type="domain" description="4Fe-4S Mo/W bis-MGD-type" evidence="16">
    <location>
        <begin position="221"/>
        <end position="277"/>
    </location>
</feature>
<dbReference type="InterPro" id="IPR001041">
    <property type="entry name" value="2Fe-2S_ferredoxin-type"/>
</dbReference>
<evidence type="ECO:0000256" key="11">
    <source>
        <dbReference type="ARBA" id="ARBA00023027"/>
    </source>
</evidence>
<dbReference type="PANTHER" id="PTHR43105:SF12">
    <property type="entry name" value="NADH-QUINONE OXIDOREDUCTASE SUBUNIT G"/>
    <property type="match status" value="1"/>
</dbReference>
<comment type="cofactor">
    <cofactor evidence="1 14">
        <name>[4Fe-4S] cluster</name>
        <dbReference type="ChEBI" id="CHEBI:49883"/>
    </cofactor>
</comment>
<evidence type="ECO:0000259" key="17">
    <source>
        <dbReference type="PROSITE" id="PS51839"/>
    </source>
</evidence>
<comment type="caution">
    <text evidence="18">The sequence shown here is derived from an EMBL/GenBank/DDBJ whole genome shotgun (WGS) entry which is preliminary data.</text>
</comment>
<dbReference type="SMART" id="SM00926">
    <property type="entry name" value="Molybdop_Fe4S4"/>
    <property type="match status" value="1"/>
</dbReference>
<dbReference type="Pfam" id="PF10588">
    <property type="entry name" value="NADH-G_4Fe-4S_3"/>
    <property type="match status" value="1"/>
</dbReference>
<dbReference type="FunFam" id="3.10.20.740:FF:000004">
    <property type="entry name" value="NADH-quinone oxidoreductase"/>
    <property type="match status" value="1"/>
</dbReference>
<evidence type="ECO:0000259" key="15">
    <source>
        <dbReference type="PROSITE" id="PS51085"/>
    </source>
</evidence>
<dbReference type="Pfam" id="PF01568">
    <property type="entry name" value="Molydop_binding"/>
    <property type="match status" value="1"/>
</dbReference>
<dbReference type="InterPro" id="IPR036010">
    <property type="entry name" value="2Fe-2S_ferredoxin-like_sf"/>
</dbReference>
<dbReference type="NCBIfam" id="TIGR01973">
    <property type="entry name" value="NuoG"/>
    <property type="match status" value="1"/>
</dbReference>
<evidence type="ECO:0000313" key="18">
    <source>
        <dbReference type="EMBL" id="HDX30414.1"/>
    </source>
</evidence>
<dbReference type="GO" id="GO:0003954">
    <property type="term" value="F:NADH dehydrogenase activity"/>
    <property type="evidence" value="ECO:0007669"/>
    <property type="project" value="TreeGrafter"/>
</dbReference>
<dbReference type="GO" id="GO:0016020">
    <property type="term" value="C:membrane"/>
    <property type="evidence" value="ECO:0007669"/>
    <property type="project" value="UniProtKB-SubCell"/>
</dbReference>
<feature type="domain" description="4Fe-4S His(Cys)3-ligated-type" evidence="17">
    <location>
        <begin position="83"/>
        <end position="122"/>
    </location>
</feature>
<dbReference type="Pfam" id="PF00384">
    <property type="entry name" value="Molybdopterin"/>
    <property type="match status" value="1"/>
</dbReference>
<dbReference type="SUPFAM" id="SSF54292">
    <property type="entry name" value="2Fe-2S ferredoxin-like"/>
    <property type="match status" value="1"/>
</dbReference>
<dbReference type="EMBL" id="DSMG01000038">
    <property type="protein sequence ID" value="HDX30414.1"/>
    <property type="molecule type" value="Genomic_DNA"/>
</dbReference>
<gene>
    <name evidence="18" type="primary">nuoG</name>
    <name evidence="18" type="ORF">ENQ20_02850</name>
</gene>
<dbReference type="SUPFAM" id="SSF54862">
    <property type="entry name" value="4Fe-4S ferredoxins"/>
    <property type="match status" value="1"/>
</dbReference>
<dbReference type="AlphaFoldDB" id="A0A7C1FHC4"/>
<dbReference type="GO" id="GO:0008137">
    <property type="term" value="F:NADH dehydrogenase (ubiquinone) activity"/>
    <property type="evidence" value="ECO:0007669"/>
    <property type="project" value="UniProtKB-UniRule"/>
</dbReference>